<evidence type="ECO:0000256" key="5">
    <source>
        <dbReference type="PROSITE-ProRule" id="PRU01240"/>
    </source>
</evidence>
<dbReference type="PANTHER" id="PTHR43806:SF11">
    <property type="entry name" value="CEREVISIN-RELATED"/>
    <property type="match status" value="1"/>
</dbReference>
<dbReference type="Proteomes" id="UP000566819">
    <property type="component" value="Unassembled WGS sequence"/>
</dbReference>
<accession>A0A8H4R5Z0</accession>
<sequence>MKLLTTVAFLTLRASALVARAKNPAPYHKLDDAILLKDQYIVQFQDGYTLEEHFETIGIDLSKNATSFYPIEVLNGYQAELDYHTIHELIRYDPGVRSVEHDSCHEIEDAINHDQEPNKMESEIRRRWIDQFIMFGFWYNSMTTAGVKLKTPIPDSSSRTIIGGAGLGVDIYILDSGVKINHPYFSGRATNFNGKDTTPYTTPPITADDLQGHGTHVAGLAGGDSFGGSPSANIINVKTHWLGDNKKNVASVAGVARAISDVVAAHNTKKAQRAQSPYFGFAGSIINMSFNLRDPQGTIAAAITAAFDAGIVATVSAGNQGINSQGSLCNHADTVCVAATDNQYQAYKWSNYGRSIKIWAPGVSVESLSISSTSPFTIKSGTSMAAPIVCGIMANFIGHEKIYDDAKLVVARLTANQLNGVVELINDSAWPTVNAFVDCGINNPTKSPAVPYMNAPQGVEWGGGLFGFHGKEVAGVKEADVSAAPTTTSAPSAAASVNVTASELWGPYSTSSNLVSLTGSVDPEPTAADGSIGDDGIAWDDVDNSTITSSPPSSAPTATPCFGNQVQASGCIAGELPSSSPDSGTKPPACEKADGAAGSKPRMNTTIAAKAASDYCNVLISGKIVLTASDTTIKPYMQTGVAENKGSMTLTVMFDVDACPSDGSMTTLDFAKLGLNECFQDMYTAFSLSCVQDSTWTNYNPDFTLEGGAFESDCGLWLITSDS</sequence>
<keyword evidence="8" id="KW-0732">Signal</keyword>
<evidence type="ECO:0000313" key="11">
    <source>
        <dbReference type="Proteomes" id="UP000566819"/>
    </source>
</evidence>
<keyword evidence="4 5" id="KW-0720">Serine protease</keyword>
<dbReference type="InterPro" id="IPR023827">
    <property type="entry name" value="Peptidase_S8_Asp-AS"/>
</dbReference>
<dbReference type="InterPro" id="IPR036852">
    <property type="entry name" value="Peptidase_S8/S53_dom_sf"/>
</dbReference>
<feature type="signal peptide" evidence="8">
    <location>
        <begin position="1"/>
        <end position="21"/>
    </location>
</feature>
<organism evidence="10 11">
    <name type="scientific">Cudoniella acicularis</name>
    <dbReference type="NCBI Taxonomy" id="354080"/>
    <lineage>
        <taxon>Eukaryota</taxon>
        <taxon>Fungi</taxon>
        <taxon>Dikarya</taxon>
        <taxon>Ascomycota</taxon>
        <taxon>Pezizomycotina</taxon>
        <taxon>Leotiomycetes</taxon>
        <taxon>Helotiales</taxon>
        <taxon>Tricladiaceae</taxon>
        <taxon>Cudoniella</taxon>
    </lineage>
</organism>
<feature type="region of interest" description="Disordered" evidence="7">
    <location>
        <begin position="519"/>
        <end position="560"/>
    </location>
</feature>
<dbReference type="PROSITE" id="PS00138">
    <property type="entry name" value="SUBTILASE_SER"/>
    <property type="match status" value="1"/>
</dbReference>
<dbReference type="OrthoDB" id="4995761at2759"/>
<keyword evidence="11" id="KW-1185">Reference proteome</keyword>
<dbReference type="PROSITE" id="PS00136">
    <property type="entry name" value="SUBTILASE_ASP"/>
    <property type="match status" value="1"/>
</dbReference>
<comment type="similarity">
    <text evidence="1 5 6">Belongs to the peptidase S8 family.</text>
</comment>
<keyword evidence="3 5" id="KW-0378">Hydrolase</keyword>
<evidence type="ECO:0000256" key="2">
    <source>
        <dbReference type="ARBA" id="ARBA00022670"/>
    </source>
</evidence>
<dbReference type="InterPro" id="IPR050131">
    <property type="entry name" value="Peptidase_S8_subtilisin-like"/>
</dbReference>
<feature type="domain" description="Peptidase S8/S53" evidence="9">
    <location>
        <begin position="168"/>
        <end position="398"/>
    </location>
</feature>
<evidence type="ECO:0000256" key="6">
    <source>
        <dbReference type="RuleBase" id="RU003355"/>
    </source>
</evidence>
<dbReference type="EMBL" id="JAAMPI010001837">
    <property type="protein sequence ID" value="KAF4622765.1"/>
    <property type="molecule type" value="Genomic_DNA"/>
</dbReference>
<feature type="active site" description="Charge relay system" evidence="5">
    <location>
        <position position="383"/>
    </location>
</feature>
<dbReference type="SUPFAM" id="SSF52743">
    <property type="entry name" value="Subtilisin-like"/>
    <property type="match status" value="1"/>
</dbReference>
<dbReference type="AlphaFoldDB" id="A0A8H4R5Z0"/>
<feature type="compositionally biased region" description="Low complexity" evidence="7">
    <location>
        <begin position="545"/>
        <end position="560"/>
    </location>
</feature>
<evidence type="ECO:0000256" key="7">
    <source>
        <dbReference type="SAM" id="MobiDB-lite"/>
    </source>
</evidence>
<evidence type="ECO:0000256" key="3">
    <source>
        <dbReference type="ARBA" id="ARBA00022801"/>
    </source>
</evidence>
<dbReference type="PROSITE" id="PS00137">
    <property type="entry name" value="SUBTILASE_HIS"/>
    <property type="match status" value="1"/>
</dbReference>
<keyword evidence="2 5" id="KW-0645">Protease</keyword>
<comment type="caution">
    <text evidence="10">The sequence shown here is derived from an EMBL/GenBank/DDBJ whole genome shotgun (WGS) entry which is preliminary data.</text>
</comment>
<reference evidence="10 11" key="1">
    <citation type="submission" date="2020-03" db="EMBL/GenBank/DDBJ databases">
        <title>Draft Genome Sequence of Cudoniella acicularis.</title>
        <authorList>
            <person name="Buettner E."/>
            <person name="Kellner H."/>
        </authorList>
    </citation>
    <scope>NUCLEOTIDE SEQUENCE [LARGE SCALE GENOMIC DNA]</scope>
    <source>
        <strain evidence="10 11">DSM 108380</strain>
    </source>
</reference>
<gene>
    <name evidence="10" type="ORF">G7Y89_g14260</name>
</gene>
<dbReference type="InterPro" id="IPR015500">
    <property type="entry name" value="Peptidase_S8_subtilisin-rel"/>
</dbReference>
<feature type="active site" description="Charge relay system" evidence="5">
    <location>
        <position position="213"/>
    </location>
</feature>
<dbReference type="Gene3D" id="3.40.50.200">
    <property type="entry name" value="Peptidase S8/S53 domain"/>
    <property type="match status" value="1"/>
</dbReference>
<evidence type="ECO:0000256" key="1">
    <source>
        <dbReference type="ARBA" id="ARBA00011073"/>
    </source>
</evidence>
<dbReference type="Pfam" id="PF00082">
    <property type="entry name" value="Peptidase_S8"/>
    <property type="match status" value="1"/>
</dbReference>
<dbReference type="GO" id="GO:0004252">
    <property type="term" value="F:serine-type endopeptidase activity"/>
    <property type="evidence" value="ECO:0007669"/>
    <property type="project" value="UniProtKB-UniRule"/>
</dbReference>
<feature type="chain" id="PRO_5034592091" description="Peptidase S8/S53 domain-containing protein" evidence="8">
    <location>
        <begin position="22"/>
        <end position="723"/>
    </location>
</feature>
<dbReference type="PANTHER" id="PTHR43806">
    <property type="entry name" value="PEPTIDASE S8"/>
    <property type="match status" value="1"/>
</dbReference>
<dbReference type="PROSITE" id="PS51892">
    <property type="entry name" value="SUBTILASE"/>
    <property type="match status" value="1"/>
</dbReference>
<evidence type="ECO:0000313" key="10">
    <source>
        <dbReference type="EMBL" id="KAF4622765.1"/>
    </source>
</evidence>
<feature type="region of interest" description="Disordered" evidence="7">
    <location>
        <begin position="572"/>
        <end position="599"/>
    </location>
</feature>
<dbReference type="InterPro" id="IPR023828">
    <property type="entry name" value="Peptidase_S8_Ser-AS"/>
</dbReference>
<dbReference type="InterPro" id="IPR000209">
    <property type="entry name" value="Peptidase_S8/S53_dom"/>
</dbReference>
<feature type="active site" description="Charge relay system" evidence="5">
    <location>
        <position position="175"/>
    </location>
</feature>
<dbReference type="PRINTS" id="PR00723">
    <property type="entry name" value="SUBTILISIN"/>
</dbReference>
<evidence type="ECO:0000259" key="9">
    <source>
        <dbReference type="Pfam" id="PF00082"/>
    </source>
</evidence>
<protein>
    <recommendedName>
        <fullName evidence="9">Peptidase S8/S53 domain-containing protein</fullName>
    </recommendedName>
</protein>
<proteinExistence type="inferred from homology"/>
<dbReference type="InterPro" id="IPR022398">
    <property type="entry name" value="Peptidase_S8_His-AS"/>
</dbReference>
<dbReference type="GO" id="GO:0006508">
    <property type="term" value="P:proteolysis"/>
    <property type="evidence" value="ECO:0007669"/>
    <property type="project" value="UniProtKB-KW"/>
</dbReference>
<evidence type="ECO:0000256" key="8">
    <source>
        <dbReference type="SAM" id="SignalP"/>
    </source>
</evidence>
<name>A0A8H4R5Z0_9HELO</name>
<evidence type="ECO:0000256" key="4">
    <source>
        <dbReference type="ARBA" id="ARBA00022825"/>
    </source>
</evidence>